<reference evidence="4" key="1">
    <citation type="journal article" date="2013" name="Science">
        <title>The Amborella genome and the evolution of flowering plants.</title>
        <authorList>
            <consortium name="Amborella Genome Project"/>
        </authorList>
    </citation>
    <scope>NUCLEOTIDE SEQUENCE [LARGE SCALE GENOMIC DNA]</scope>
</reference>
<evidence type="ECO:0000256" key="2">
    <source>
        <dbReference type="SAM" id="Phobius"/>
    </source>
</evidence>
<name>U5D2L6_AMBTC</name>
<sequence length="568" mass="64071">MDGESNQTLKTKLSLSSESLSTYIGLSFALFVGFLPTSYQSLMASLQLQNRKLSSKLREAEALIEQMKMRRAEDSKANAKVMGIFASQRQAWQQEKNSLVQRLSELKLITEKLQKDVEEREEFIGVVRERSSDLQGLGSRENGRIRLSDGFNGELGFEKGAMSVIQGCNGEIEVDNVEIRVLDGVNGELGLKKGGIEFENGKNMESQAFAGALQGDVGEREEHSGPLTRRPYGSQVSGFREKGRIKVSEGFNEELRFEKGEVSVTEGFPKKFVSGKVGSPLNEELRASESVGDEFEVGKWREGKRFRVCPQRYNNWLMEKNIKTSEGMDEEKVICSLKELSEALYYGDYCYPPSASKLWSERAFNWQDTLPPSHESQYDLKHIVPRRESPWKIDGESMGLSSKLKFLEQDLVNLESGADKGKAACVSEMMRKQAKRYQALVGKVEELCKRMQASDPCEPNLDSGSRKHRQTEYLSEVANIQEWAAETGHRLVAIESVTTPSRLNKGMAELAKPSIRRSLDSTKNNFKEIQRILEIRLARITGDLEGMLAQDGMSHVSDPYFSRYSYNY</sequence>
<dbReference type="eggNOG" id="ENOG502QZ02">
    <property type="taxonomic scope" value="Eukaryota"/>
</dbReference>
<keyword evidence="2" id="KW-0812">Transmembrane</keyword>
<dbReference type="Proteomes" id="UP000017836">
    <property type="component" value="Unassembled WGS sequence"/>
</dbReference>
<organism evidence="3 4">
    <name type="scientific">Amborella trichopoda</name>
    <dbReference type="NCBI Taxonomy" id="13333"/>
    <lineage>
        <taxon>Eukaryota</taxon>
        <taxon>Viridiplantae</taxon>
        <taxon>Streptophyta</taxon>
        <taxon>Embryophyta</taxon>
        <taxon>Tracheophyta</taxon>
        <taxon>Spermatophyta</taxon>
        <taxon>Magnoliopsida</taxon>
        <taxon>Amborellales</taxon>
        <taxon>Amborellaceae</taxon>
        <taxon>Amborella</taxon>
    </lineage>
</organism>
<dbReference type="PANTHER" id="PTHR47747">
    <property type="entry name" value="RIBONUCLEASE P PROTEIN SUBUNIT P38-LIKE PROTEIN"/>
    <property type="match status" value="1"/>
</dbReference>
<keyword evidence="2" id="KW-1133">Transmembrane helix</keyword>
<accession>U5D2L6</accession>
<feature type="transmembrane region" description="Helical" evidence="2">
    <location>
        <begin position="20"/>
        <end position="42"/>
    </location>
</feature>
<dbReference type="OrthoDB" id="751422at2759"/>
<protein>
    <submittedName>
        <fullName evidence="3">Uncharacterized protein</fullName>
    </submittedName>
</protein>
<dbReference type="PANTHER" id="PTHR47747:SF3">
    <property type="entry name" value="OS03G0853600 PROTEIN"/>
    <property type="match status" value="1"/>
</dbReference>
<proteinExistence type="predicted"/>
<keyword evidence="1" id="KW-0175">Coiled coil</keyword>
<keyword evidence="4" id="KW-1185">Reference proteome</keyword>
<gene>
    <name evidence="3" type="ORF">AMTR_s00048p00196650</name>
</gene>
<dbReference type="HOGENOM" id="CLU_047767_0_0_1"/>
<dbReference type="AlphaFoldDB" id="U5D2L6"/>
<dbReference type="EMBL" id="KI392502">
    <property type="protein sequence ID" value="ERN15642.1"/>
    <property type="molecule type" value="Genomic_DNA"/>
</dbReference>
<evidence type="ECO:0000256" key="1">
    <source>
        <dbReference type="SAM" id="Coils"/>
    </source>
</evidence>
<dbReference type="Gramene" id="ERN15642">
    <property type="protein sequence ID" value="ERN15642"/>
    <property type="gene ID" value="AMTR_s00048p00196650"/>
</dbReference>
<feature type="coiled-coil region" evidence="1">
    <location>
        <begin position="43"/>
        <end position="77"/>
    </location>
</feature>
<evidence type="ECO:0000313" key="4">
    <source>
        <dbReference type="Proteomes" id="UP000017836"/>
    </source>
</evidence>
<keyword evidence="2" id="KW-0472">Membrane</keyword>
<evidence type="ECO:0000313" key="3">
    <source>
        <dbReference type="EMBL" id="ERN15642.1"/>
    </source>
</evidence>